<dbReference type="KEGG" id="vg:64947610"/>
<evidence type="ECO:0000313" key="2">
    <source>
        <dbReference type="Proteomes" id="UP000244337"/>
    </source>
</evidence>
<reference evidence="1 2" key="1">
    <citation type="submission" date="2018-03" db="EMBL/GenBank/DDBJ databases">
        <authorList>
            <person name="Ivantchouk A."/>
            <person name="Walborn K.J."/>
            <person name="Pilkerton N."/>
            <person name="Manfredi N."/>
            <person name="Lippolt M."/>
            <person name="Jennings S."/>
            <person name="Bailey C."/>
            <person name="Frazer T."/>
            <person name="Hein J."/>
            <person name="Lauffer R.J."/>
            <person name="Meher C."/>
            <person name="Washington J.M."/>
            <person name="Garlena R.A."/>
            <person name="Russell D.A."/>
            <person name="Pope W.H."/>
            <person name="Jacobs-Sera D."/>
            <person name="Hendrix R.W."/>
            <person name="Hatfull G.F."/>
        </authorList>
    </citation>
    <scope>NUCLEOTIDE SEQUENCE [LARGE SCALE GENOMIC DNA]</scope>
</reference>
<accession>A0A2R4AP88</accession>
<evidence type="ECO:0000313" key="1">
    <source>
        <dbReference type="EMBL" id="AVR76863.1"/>
    </source>
</evidence>
<sequence>MTARDPIDIANELLADQLWREEE</sequence>
<name>A0A2R4AP88_9CAUD</name>
<dbReference type="Proteomes" id="UP000244337">
    <property type="component" value="Segment"/>
</dbReference>
<proteinExistence type="predicted"/>
<dbReference type="RefSeq" id="YP_010063798.1">
    <property type="nucleotide sequence ID" value="NC_054809.1"/>
</dbReference>
<gene>
    <name evidence="1" type="primary">85</name>
    <name evidence="1" type="ORF">SEA_FAMEO_85</name>
</gene>
<dbReference type="GeneID" id="64947610"/>
<organism evidence="1 2">
    <name type="scientific">Mycobacterium phage Fameo</name>
    <dbReference type="NCBI Taxonomy" id="2126943"/>
    <lineage>
        <taxon>Viruses</taxon>
        <taxon>Duplodnaviria</taxon>
        <taxon>Heunggongvirae</taxon>
        <taxon>Uroviricota</taxon>
        <taxon>Caudoviricetes</taxon>
        <taxon>Turbidovirus</taxon>
        <taxon>Turbidovirus fameo</taxon>
    </lineage>
</organism>
<keyword evidence="2" id="KW-1185">Reference proteome</keyword>
<protein>
    <submittedName>
        <fullName evidence="1">Uncharacterized protein</fullName>
    </submittedName>
</protein>
<dbReference type="EMBL" id="MH051252">
    <property type="protein sequence ID" value="AVR76863.1"/>
    <property type="molecule type" value="Genomic_DNA"/>
</dbReference>